<comment type="subcellular location">
    <subcellularLocation>
        <location evidence="1">Mitochondrion matrix</location>
    </subcellularLocation>
</comment>
<evidence type="ECO:0000313" key="10">
    <source>
        <dbReference type="EMBL" id="KAF2458044.1"/>
    </source>
</evidence>
<organism evidence="10 11">
    <name type="scientific">Lineolata rhizophorae</name>
    <dbReference type="NCBI Taxonomy" id="578093"/>
    <lineage>
        <taxon>Eukaryota</taxon>
        <taxon>Fungi</taxon>
        <taxon>Dikarya</taxon>
        <taxon>Ascomycota</taxon>
        <taxon>Pezizomycotina</taxon>
        <taxon>Dothideomycetes</taxon>
        <taxon>Dothideomycetes incertae sedis</taxon>
        <taxon>Lineolatales</taxon>
        <taxon>Lineolataceae</taxon>
        <taxon>Lineolata</taxon>
    </lineage>
</organism>
<dbReference type="InterPro" id="IPR045298">
    <property type="entry name" value="Complex1_LYR_LYRM7"/>
</dbReference>
<keyword evidence="11" id="KW-1185">Reference proteome</keyword>
<dbReference type="GO" id="GO:0044183">
    <property type="term" value="F:protein folding chaperone"/>
    <property type="evidence" value="ECO:0007669"/>
    <property type="project" value="TreeGrafter"/>
</dbReference>
<dbReference type="EMBL" id="MU001679">
    <property type="protein sequence ID" value="KAF2458044.1"/>
    <property type="molecule type" value="Genomic_DNA"/>
</dbReference>
<accession>A0A6A6P2J2</accession>
<dbReference type="Proteomes" id="UP000799766">
    <property type="component" value="Unassembled WGS sequence"/>
</dbReference>
<protein>
    <recommendedName>
        <fullName evidence="4">Mitochondrial zinc maintenance protein 1, mitochondrial</fullName>
    </recommendedName>
</protein>
<comment type="subunit">
    <text evidence="3">Interacts with RIP1.</text>
</comment>
<proteinExistence type="inferred from homology"/>
<evidence type="ECO:0000256" key="1">
    <source>
        <dbReference type="ARBA" id="ARBA00004305"/>
    </source>
</evidence>
<dbReference type="Pfam" id="PF05347">
    <property type="entry name" value="Complex1_LYR"/>
    <property type="match status" value="1"/>
</dbReference>
<evidence type="ECO:0000313" key="11">
    <source>
        <dbReference type="Proteomes" id="UP000799766"/>
    </source>
</evidence>
<feature type="non-terminal residue" evidence="10">
    <location>
        <position position="1"/>
    </location>
</feature>
<dbReference type="PANTHER" id="PTHR46749:SF1">
    <property type="entry name" value="COMPLEX III ASSEMBLY FACTOR LYRM7"/>
    <property type="match status" value="1"/>
</dbReference>
<dbReference type="OrthoDB" id="529194at2759"/>
<dbReference type="GO" id="GO:0034551">
    <property type="term" value="P:mitochondrial respiratory chain complex III assembly"/>
    <property type="evidence" value="ECO:0007669"/>
    <property type="project" value="InterPro"/>
</dbReference>
<dbReference type="AlphaFoldDB" id="A0A6A6P2J2"/>
<dbReference type="InterPro" id="IPR008011">
    <property type="entry name" value="Complex1_LYR_dom"/>
</dbReference>
<name>A0A6A6P2J2_9PEZI</name>
<gene>
    <name evidence="10" type="ORF">BDY21DRAFT_285001</name>
</gene>
<dbReference type="CDD" id="cd20267">
    <property type="entry name" value="Complex1_LYR_LYRM7"/>
    <property type="match status" value="1"/>
</dbReference>
<keyword evidence="6" id="KW-0496">Mitochondrion</keyword>
<evidence type="ECO:0000256" key="3">
    <source>
        <dbReference type="ARBA" id="ARBA00011589"/>
    </source>
</evidence>
<dbReference type="PANTHER" id="PTHR46749">
    <property type="entry name" value="COMPLEX III ASSEMBLY FACTOR LYRM7"/>
    <property type="match status" value="1"/>
</dbReference>
<evidence type="ECO:0000259" key="9">
    <source>
        <dbReference type="Pfam" id="PF05347"/>
    </source>
</evidence>
<sequence>TKEMALAAYRQLLRSTRVAFQGDEFMLNAARAQARSAFDQNRSLSSGSEEAQKSVDHAGEVAKVLRENVVQGRSVEDGRYRLRIHEYTELGDNETVKTAGQRNKLTEKCSS</sequence>
<comment type="function">
    <text evidence="8">Assembly factor required for Rieske Fe-S protein RIP1 incorporation into the cytochrome b-c1 (CIII) complex. Functions as a chaperone, binding to this subunit within the mitochondrial matrix and stabilizing it prior to its translocation and insertion into the late CIII dimeric intermediate within the mitochondrial inner membrane. Modulates the mitochondrial matrix zinc pool.</text>
</comment>
<keyword evidence="7" id="KW-0143">Chaperone</keyword>
<keyword evidence="5" id="KW-0809">Transit peptide</keyword>
<evidence type="ECO:0000256" key="8">
    <source>
        <dbReference type="ARBA" id="ARBA00025268"/>
    </source>
</evidence>
<evidence type="ECO:0000256" key="7">
    <source>
        <dbReference type="ARBA" id="ARBA00023186"/>
    </source>
</evidence>
<evidence type="ECO:0000256" key="5">
    <source>
        <dbReference type="ARBA" id="ARBA00022946"/>
    </source>
</evidence>
<evidence type="ECO:0000256" key="6">
    <source>
        <dbReference type="ARBA" id="ARBA00023128"/>
    </source>
</evidence>
<dbReference type="InterPro" id="IPR050435">
    <property type="entry name" value="MZM1/LYRM7"/>
</dbReference>
<feature type="domain" description="Complex 1 LYR protein" evidence="9">
    <location>
        <begin position="5"/>
        <end position="53"/>
    </location>
</feature>
<evidence type="ECO:0000256" key="2">
    <source>
        <dbReference type="ARBA" id="ARBA00009949"/>
    </source>
</evidence>
<evidence type="ECO:0000256" key="4">
    <source>
        <dbReference type="ARBA" id="ARBA00015108"/>
    </source>
</evidence>
<dbReference type="GO" id="GO:0005759">
    <property type="term" value="C:mitochondrial matrix"/>
    <property type="evidence" value="ECO:0007669"/>
    <property type="project" value="UniProtKB-SubCell"/>
</dbReference>
<reference evidence="10" key="1">
    <citation type="journal article" date="2020" name="Stud. Mycol.">
        <title>101 Dothideomycetes genomes: a test case for predicting lifestyles and emergence of pathogens.</title>
        <authorList>
            <person name="Haridas S."/>
            <person name="Albert R."/>
            <person name="Binder M."/>
            <person name="Bloem J."/>
            <person name="Labutti K."/>
            <person name="Salamov A."/>
            <person name="Andreopoulos B."/>
            <person name="Baker S."/>
            <person name="Barry K."/>
            <person name="Bills G."/>
            <person name="Bluhm B."/>
            <person name="Cannon C."/>
            <person name="Castanera R."/>
            <person name="Culley D."/>
            <person name="Daum C."/>
            <person name="Ezra D."/>
            <person name="Gonzalez J."/>
            <person name="Henrissat B."/>
            <person name="Kuo A."/>
            <person name="Liang C."/>
            <person name="Lipzen A."/>
            <person name="Lutzoni F."/>
            <person name="Magnuson J."/>
            <person name="Mondo S."/>
            <person name="Nolan M."/>
            <person name="Ohm R."/>
            <person name="Pangilinan J."/>
            <person name="Park H.-J."/>
            <person name="Ramirez L."/>
            <person name="Alfaro M."/>
            <person name="Sun H."/>
            <person name="Tritt A."/>
            <person name="Yoshinaga Y."/>
            <person name="Zwiers L.-H."/>
            <person name="Turgeon B."/>
            <person name="Goodwin S."/>
            <person name="Spatafora J."/>
            <person name="Crous P."/>
            <person name="Grigoriev I."/>
        </authorList>
    </citation>
    <scope>NUCLEOTIDE SEQUENCE</scope>
    <source>
        <strain evidence="10">ATCC 16933</strain>
    </source>
</reference>
<comment type="similarity">
    <text evidence="2">Belongs to the complex I LYR family. MZM1 subfamily.</text>
</comment>